<dbReference type="EMBL" id="JBHSKF010000022">
    <property type="protein sequence ID" value="MFC5291202.1"/>
    <property type="molecule type" value="Genomic_DNA"/>
</dbReference>
<evidence type="ECO:0000313" key="3">
    <source>
        <dbReference type="EMBL" id="MFC5291202.1"/>
    </source>
</evidence>
<dbReference type="Gene3D" id="3.40.50.280">
    <property type="entry name" value="Cobalamin-binding domain"/>
    <property type="match status" value="1"/>
</dbReference>
<dbReference type="Gene3D" id="1.10.1660.10">
    <property type="match status" value="1"/>
</dbReference>
<comment type="caution">
    <text evidence="3">The sequence shown here is derived from an EMBL/GenBank/DDBJ whole genome shotgun (WGS) entry which is preliminary data.</text>
</comment>
<proteinExistence type="predicted"/>
<dbReference type="InterPro" id="IPR047057">
    <property type="entry name" value="MerR_fam"/>
</dbReference>
<reference evidence="4" key="1">
    <citation type="journal article" date="2019" name="Int. J. Syst. Evol. Microbiol.">
        <title>The Global Catalogue of Microorganisms (GCM) 10K type strain sequencing project: providing services to taxonomists for standard genome sequencing and annotation.</title>
        <authorList>
            <consortium name="The Broad Institute Genomics Platform"/>
            <consortium name="The Broad Institute Genome Sequencing Center for Infectious Disease"/>
            <person name="Wu L."/>
            <person name="Ma J."/>
        </authorList>
    </citation>
    <scope>NUCLEOTIDE SEQUENCE [LARGE SCALE GENOMIC DNA]</scope>
    <source>
        <strain evidence="4">CCUG 59778</strain>
    </source>
</reference>
<dbReference type="Proteomes" id="UP001596157">
    <property type="component" value="Unassembled WGS sequence"/>
</dbReference>
<dbReference type="InterPro" id="IPR036594">
    <property type="entry name" value="Meth_synthase_dom"/>
</dbReference>
<dbReference type="InterPro" id="IPR000551">
    <property type="entry name" value="MerR-type_HTH_dom"/>
</dbReference>
<evidence type="ECO:0000259" key="2">
    <source>
        <dbReference type="PROSITE" id="PS50937"/>
    </source>
</evidence>
<dbReference type="SUPFAM" id="SSF46955">
    <property type="entry name" value="Putative DNA-binding domain"/>
    <property type="match status" value="1"/>
</dbReference>
<name>A0ABW0EWC4_9PSEU</name>
<dbReference type="Pfam" id="PF13411">
    <property type="entry name" value="MerR_1"/>
    <property type="match status" value="1"/>
</dbReference>
<dbReference type="SMART" id="SM00422">
    <property type="entry name" value="HTH_MERR"/>
    <property type="match status" value="1"/>
</dbReference>
<keyword evidence="1" id="KW-0238">DNA-binding</keyword>
<organism evidence="3 4">
    <name type="scientific">Actinokineospora guangxiensis</name>
    <dbReference type="NCBI Taxonomy" id="1490288"/>
    <lineage>
        <taxon>Bacteria</taxon>
        <taxon>Bacillati</taxon>
        <taxon>Actinomycetota</taxon>
        <taxon>Actinomycetes</taxon>
        <taxon>Pseudonocardiales</taxon>
        <taxon>Pseudonocardiaceae</taxon>
        <taxon>Actinokineospora</taxon>
    </lineage>
</organism>
<keyword evidence="4" id="KW-1185">Reference proteome</keyword>
<accession>A0ABW0EWC4</accession>
<protein>
    <submittedName>
        <fullName evidence="3">MerR family transcriptional regulator</fullName>
    </submittedName>
</protein>
<dbReference type="PANTHER" id="PTHR30204">
    <property type="entry name" value="REDOX-CYCLING DRUG-SENSING TRANSCRIPTIONAL ACTIVATOR SOXR"/>
    <property type="match status" value="1"/>
</dbReference>
<dbReference type="PROSITE" id="PS50937">
    <property type="entry name" value="HTH_MERR_2"/>
    <property type="match status" value="1"/>
</dbReference>
<evidence type="ECO:0000256" key="1">
    <source>
        <dbReference type="ARBA" id="ARBA00023125"/>
    </source>
</evidence>
<gene>
    <name evidence="3" type="ORF">ACFPM7_29480</name>
</gene>
<evidence type="ECO:0000313" key="4">
    <source>
        <dbReference type="Proteomes" id="UP001596157"/>
    </source>
</evidence>
<dbReference type="Gene3D" id="1.10.1240.10">
    <property type="entry name" value="Methionine synthase domain"/>
    <property type="match status" value="1"/>
</dbReference>
<feature type="domain" description="HTH merR-type" evidence="2">
    <location>
        <begin position="10"/>
        <end position="79"/>
    </location>
</feature>
<dbReference type="PANTHER" id="PTHR30204:SF97">
    <property type="entry name" value="MERR FAMILY REGULATORY PROTEIN"/>
    <property type="match status" value="1"/>
</dbReference>
<dbReference type="InterPro" id="IPR009061">
    <property type="entry name" value="DNA-bd_dom_put_sf"/>
</dbReference>
<dbReference type="RefSeq" id="WP_378251114.1">
    <property type="nucleotide sequence ID" value="NZ_JBHSKF010000022.1"/>
</dbReference>
<sequence>MDGRTTAERTWTAGQVAARLRIAESTLRAWHRRYGVGPHPARPGQYRRYSADDVVRLARMGELIAAGMPAADAATAIAEAGPPVDEVLAAVVRAARALDTSECVRHLGQALTRWGVVRAWAEVCLPALAAMDDDQRGDTDCIACEHALTWAVTAVLHTVPRPPAAAPAIMLSCVEAERHSLGLEALAAALAEQDVPTRMLGASMPTAALAHAVRTSQVDTLVLWAQHPGTARADTVRSMTRLTRRVVLAGPGWRRPLTRADRVTSLAEALDSLRVT</sequence>